<organism evidence="3 4">
    <name type="scientific">Vairimorpha necatrix</name>
    <dbReference type="NCBI Taxonomy" id="6039"/>
    <lineage>
        <taxon>Eukaryota</taxon>
        <taxon>Fungi</taxon>
        <taxon>Fungi incertae sedis</taxon>
        <taxon>Microsporidia</taxon>
        <taxon>Nosematidae</taxon>
        <taxon>Vairimorpha</taxon>
    </lineage>
</organism>
<keyword evidence="4" id="KW-1185">Reference proteome</keyword>
<feature type="compositionally biased region" description="Polar residues" evidence="1">
    <location>
        <begin position="367"/>
        <end position="383"/>
    </location>
</feature>
<dbReference type="EMBL" id="CP142733">
    <property type="protein sequence ID" value="WUR04374.1"/>
    <property type="molecule type" value="Genomic_DNA"/>
</dbReference>
<dbReference type="AlphaFoldDB" id="A0AAX4JEM1"/>
<feature type="compositionally biased region" description="Polar residues" evidence="1">
    <location>
        <begin position="401"/>
        <end position="410"/>
    </location>
</feature>
<name>A0AAX4JEM1_9MICR</name>
<dbReference type="RefSeq" id="XP_065330519.1">
    <property type="nucleotide sequence ID" value="XM_065474447.1"/>
</dbReference>
<accession>A0AAX4JEM1</accession>
<dbReference type="Proteomes" id="UP001334084">
    <property type="component" value="Chromosome 8"/>
</dbReference>
<evidence type="ECO:0000256" key="1">
    <source>
        <dbReference type="SAM" id="MobiDB-lite"/>
    </source>
</evidence>
<feature type="transmembrane region" description="Helical" evidence="2">
    <location>
        <begin position="457"/>
        <end position="486"/>
    </location>
</feature>
<feature type="compositionally biased region" description="Basic and acidic residues" evidence="1">
    <location>
        <begin position="353"/>
        <end position="366"/>
    </location>
</feature>
<protein>
    <submittedName>
        <fullName evidence="3">SP-containing membrane protein</fullName>
    </submittedName>
</protein>
<keyword evidence="2" id="KW-0812">Transmembrane</keyword>
<gene>
    <name evidence="3" type="ORF">VNE69_08129</name>
</gene>
<keyword evidence="2" id="KW-1133">Transmembrane helix</keyword>
<feature type="region of interest" description="Disordered" evidence="1">
    <location>
        <begin position="352"/>
        <end position="410"/>
    </location>
</feature>
<proteinExistence type="predicted"/>
<dbReference type="KEGG" id="vnx:VNE69_08129"/>
<evidence type="ECO:0000256" key="2">
    <source>
        <dbReference type="SAM" id="Phobius"/>
    </source>
</evidence>
<reference evidence="3" key="1">
    <citation type="journal article" date="2024" name="BMC Genomics">
        <title>Functional annotation of a divergent genome using sequence and structure-based similarity.</title>
        <authorList>
            <person name="Svedberg D."/>
            <person name="Winiger R.R."/>
            <person name="Berg A."/>
            <person name="Sharma H."/>
            <person name="Tellgren-Roth C."/>
            <person name="Debrunner-Vossbrinck B.A."/>
            <person name="Vossbrinck C.R."/>
            <person name="Barandun J."/>
        </authorList>
    </citation>
    <scope>NUCLEOTIDE SEQUENCE</scope>
    <source>
        <strain evidence="3">Illinois isolate</strain>
    </source>
</reference>
<feature type="compositionally biased region" description="Basic residues" evidence="1">
    <location>
        <begin position="384"/>
        <end position="396"/>
    </location>
</feature>
<sequence>MSLLQNFFLITMNFLNASETDLNHPFTLSQNNKINTDEFSETTNGNVRDTGNLIWEIIFGDETIQKNVDGSKLTFNMTKMKIEYLKVLKKNSRRLDDDFSLELQEFSTEENIFIKNILDVTYAMYHILRPCYDDKLISTTFTNEDFTFVIKHVLCIEYQGEDRVPKIYIELCEDFLQKCDDRFGSNFKQNILKRFEDNQNRSLNSTCRHVNHKSQDINLTNVEDATELIEKEYKTESGTIESTTELFQKENNIDNGFSEITEKIGKDENNTEYFLQVNTTESGLVENTMNFRQFVDAKESGSDTIVNTSLQNENKTDYEAIKSTSESFEVENGTDLLENISNIFQNKNITDYKINEPPKDGEKIENTSESSQVGNKSKLVNHSTRPRQRSHKKKSKKVENTSDLSNVNATGSRHFPTLIVNTSEMQGKNNATDIRLHEQSKDCIPYEYSREQGAQGVFFVFNLTFIASFVVAMFFIFLILVILHLINKMINARKGHYSQISTEDPEKNEPGNKI</sequence>
<keyword evidence="2" id="KW-0472">Membrane</keyword>
<evidence type="ECO:0000313" key="3">
    <source>
        <dbReference type="EMBL" id="WUR04374.1"/>
    </source>
</evidence>
<evidence type="ECO:0000313" key="4">
    <source>
        <dbReference type="Proteomes" id="UP001334084"/>
    </source>
</evidence>
<dbReference type="GeneID" id="90542205"/>